<keyword evidence="3" id="KW-0547">Nucleotide-binding</keyword>
<dbReference type="PANTHER" id="PTHR43335:SF8">
    <property type="entry name" value="ABC TRANSPORTER, ATP-BINDING PROTEIN"/>
    <property type="match status" value="1"/>
</dbReference>
<dbReference type="AlphaFoldDB" id="A0A923NMJ9"/>
<comment type="similarity">
    <text evidence="1">Belongs to the ABC transporter superfamily.</text>
</comment>
<dbReference type="PROSITE" id="PS50893">
    <property type="entry name" value="ABC_TRANSPORTER_2"/>
    <property type="match status" value="1"/>
</dbReference>
<evidence type="ECO:0000256" key="2">
    <source>
        <dbReference type="ARBA" id="ARBA00022448"/>
    </source>
</evidence>
<dbReference type="InterPro" id="IPR027417">
    <property type="entry name" value="P-loop_NTPase"/>
</dbReference>
<dbReference type="SUPFAM" id="SSF52540">
    <property type="entry name" value="P-loop containing nucleoside triphosphate hydrolases"/>
    <property type="match status" value="1"/>
</dbReference>
<dbReference type="InterPro" id="IPR003593">
    <property type="entry name" value="AAA+_ATPase"/>
</dbReference>
<dbReference type="PANTHER" id="PTHR43335">
    <property type="entry name" value="ABC TRANSPORTER, ATP-BINDING PROTEIN"/>
    <property type="match status" value="1"/>
</dbReference>
<comment type="caution">
    <text evidence="6">The sequence shown here is derived from an EMBL/GenBank/DDBJ whole genome shotgun (WGS) entry which is preliminary data.</text>
</comment>
<dbReference type="Gene3D" id="3.40.50.300">
    <property type="entry name" value="P-loop containing nucleotide triphosphate hydrolases"/>
    <property type="match status" value="1"/>
</dbReference>
<dbReference type="Pfam" id="PF00005">
    <property type="entry name" value="ABC_tran"/>
    <property type="match status" value="1"/>
</dbReference>
<gene>
    <name evidence="6" type="ORF">H9L42_12830</name>
</gene>
<accession>A0A923NMJ9</accession>
<dbReference type="PROSITE" id="PS00211">
    <property type="entry name" value="ABC_TRANSPORTER_1"/>
    <property type="match status" value="1"/>
</dbReference>
<dbReference type="GO" id="GO:0016887">
    <property type="term" value="F:ATP hydrolysis activity"/>
    <property type="evidence" value="ECO:0007669"/>
    <property type="project" value="InterPro"/>
</dbReference>
<keyword evidence="2" id="KW-0813">Transport</keyword>
<reference evidence="6" key="1">
    <citation type="submission" date="2020-08" db="EMBL/GenBank/DDBJ databases">
        <title>Genome public.</title>
        <authorList>
            <person name="Liu C."/>
            <person name="Sun Q."/>
        </authorList>
    </citation>
    <scope>NUCLEOTIDE SEQUENCE</scope>
    <source>
        <strain evidence="6">BX12</strain>
    </source>
</reference>
<evidence type="ECO:0000313" key="6">
    <source>
        <dbReference type="EMBL" id="MBC6680706.1"/>
    </source>
</evidence>
<dbReference type="Proteomes" id="UP000602647">
    <property type="component" value="Unassembled WGS sequence"/>
</dbReference>
<name>A0A923NMJ9_9FIRM</name>
<keyword evidence="4 6" id="KW-0067">ATP-binding</keyword>
<dbReference type="InterPro" id="IPR003439">
    <property type="entry name" value="ABC_transporter-like_ATP-bd"/>
</dbReference>
<evidence type="ECO:0000256" key="3">
    <source>
        <dbReference type="ARBA" id="ARBA00022741"/>
    </source>
</evidence>
<sequence>MSYIELRNVSKTIKKNPVLKNVTLELEQHKIYGIQGVNGSGKTMLLRAISGLMRTEGKIRIQGRDPVTKGQPLDIGVMIELPGFLREFTGKENLELLALIQKGITEQDIVWALRSVGLDETDNRRYGKYSLGMKQRLGIAQAILGVPQLILLDEPTNAIDAGGVQQIKELVTDLKKQGSTLILTSHDRMFLEDLADEVITMEGGRVICRQ</sequence>
<dbReference type="RefSeq" id="WP_187303804.1">
    <property type="nucleotide sequence ID" value="NZ_CBCTON010000003.1"/>
</dbReference>
<dbReference type="EMBL" id="JACRYT010000017">
    <property type="protein sequence ID" value="MBC6680706.1"/>
    <property type="molecule type" value="Genomic_DNA"/>
</dbReference>
<keyword evidence="7" id="KW-1185">Reference proteome</keyword>
<protein>
    <submittedName>
        <fullName evidence="6">ABC transporter ATP-binding protein</fullName>
    </submittedName>
</protein>
<evidence type="ECO:0000259" key="5">
    <source>
        <dbReference type="PROSITE" id="PS50893"/>
    </source>
</evidence>
<feature type="domain" description="ABC transporter" evidence="5">
    <location>
        <begin position="4"/>
        <end position="207"/>
    </location>
</feature>
<dbReference type="SMART" id="SM00382">
    <property type="entry name" value="AAA"/>
    <property type="match status" value="1"/>
</dbReference>
<dbReference type="GO" id="GO:0005524">
    <property type="term" value="F:ATP binding"/>
    <property type="evidence" value="ECO:0007669"/>
    <property type="project" value="UniProtKB-KW"/>
</dbReference>
<proteinExistence type="inferred from homology"/>
<dbReference type="InterPro" id="IPR017871">
    <property type="entry name" value="ABC_transporter-like_CS"/>
</dbReference>
<evidence type="ECO:0000313" key="7">
    <source>
        <dbReference type="Proteomes" id="UP000602647"/>
    </source>
</evidence>
<organism evidence="6 7">
    <name type="scientific">Zhenpiania hominis</name>
    <dbReference type="NCBI Taxonomy" id="2763644"/>
    <lineage>
        <taxon>Bacteria</taxon>
        <taxon>Bacillati</taxon>
        <taxon>Bacillota</taxon>
        <taxon>Clostridia</taxon>
        <taxon>Peptostreptococcales</taxon>
        <taxon>Anaerovoracaceae</taxon>
        <taxon>Zhenpiania</taxon>
    </lineage>
</organism>
<evidence type="ECO:0000256" key="4">
    <source>
        <dbReference type="ARBA" id="ARBA00022840"/>
    </source>
</evidence>
<evidence type="ECO:0000256" key="1">
    <source>
        <dbReference type="ARBA" id="ARBA00005417"/>
    </source>
</evidence>